<sequence>MSSSLIPANPSAVMVIRDVTPNVVTLSVPFLRFGKIPVGGRGTIVRLTSGALAVFSPVALTPEVKAKVESLGGNVQYLIAPDMEHHIFISDWAKAYPAAKLIGPDGLPEKRKGMTDEKIGKEEFAVVYKADTKRQTSVSAEFDADFEVEYVDGHANKEIVLFYKPEGVLIEADLMFNLPPTEQYSRVPEAERPKPGLLAKFFSSAQTVEGKGQKRLLWHAISRGNRLSFNESVQRIDKWDIKTIVPCHGDVIEKNAKGVFDLRHSEALWQALSHSATQPQRRLLNHYTSQDPNPQPPPPIPNNTSTRPFTLAVKDNIATTSPSPSPSPSLPTTCASPFLKTYHSPIEATIVTQLRSRGAVVIGKTNLDEFGMGSHSTHSAFGAVSHNGRSAGGSSGGSAVAVATGEVDLALGTDTGGSVRLPAAYTGVVGFKPSYGMVSRFGVVPYANSLDTVAFLATTVKRVEEVVVGTEEEGVGVWVEGDKRDPTCLSGRSRRRLAKMREGYGGTGKKGEWGLEGLVFGLPVEYNIFELDARIRAAWVAAAEALVRCGARVVPVSLPTTRQALAAYYVIAPAEASSNLAKYDGVRYGTRISGQSDAAAGGVLYAASRDAGFGEEVKRRILLGSYTLSSAAMDNYFLRAQAVRRLVRRDFDRVFRLGNPLVDDDEGRQQFDLSDLDEAVPMRDKLGPEEVDFLVCPTAPTTAPRLERVLGDEGDGEGDVVDAYVNDVFTVPASLAGLPAVSLPVGVVGEDGKGKDVAGLQVIGQYWDDARLLGVAGRLEEVLSARGTG</sequence>
<dbReference type="Pfam" id="PF01425">
    <property type="entry name" value="Amidase"/>
    <property type="match status" value="1"/>
</dbReference>
<dbReference type="InterPro" id="IPR020556">
    <property type="entry name" value="Amidase_CS"/>
</dbReference>
<dbReference type="Gene3D" id="3.60.15.10">
    <property type="entry name" value="Ribonuclease Z/Hydroxyacylglutathione hydrolase-like"/>
    <property type="match status" value="1"/>
</dbReference>
<feature type="domain" description="Amidase" evidence="9">
    <location>
        <begin position="312"/>
        <end position="773"/>
    </location>
</feature>
<dbReference type="GO" id="GO:0005524">
    <property type="term" value="F:ATP binding"/>
    <property type="evidence" value="ECO:0007669"/>
    <property type="project" value="UniProtKB-KW"/>
</dbReference>
<keyword evidence="2 7" id="KW-0436">Ligase</keyword>
<keyword evidence="5 7" id="KW-0648">Protein biosynthesis</keyword>
<keyword evidence="7" id="KW-0496">Mitochondrion</keyword>
<dbReference type="InterPro" id="IPR025638">
    <property type="entry name" value="DUF4336"/>
</dbReference>
<dbReference type="PANTHER" id="PTHR11895">
    <property type="entry name" value="TRANSAMIDASE"/>
    <property type="match status" value="1"/>
</dbReference>
<comment type="catalytic activity">
    <reaction evidence="6 7">
        <text>L-glutamyl-tRNA(Gln) + L-glutamine + ATP + H2O = L-glutaminyl-tRNA(Gln) + L-glutamate + ADP + phosphate + H(+)</text>
        <dbReference type="Rhea" id="RHEA:17521"/>
        <dbReference type="Rhea" id="RHEA-COMP:9681"/>
        <dbReference type="Rhea" id="RHEA-COMP:9684"/>
        <dbReference type="ChEBI" id="CHEBI:15377"/>
        <dbReference type="ChEBI" id="CHEBI:15378"/>
        <dbReference type="ChEBI" id="CHEBI:29985"/>
        <dbReference type="ChEBI" id="CHEBI:30616"/>
        <dbReference type="ChEBI" id="CHEBI:43474"/>
        <dbReference type="ChEBI" id="CHEBI:58359"/>
        <dbReference type="ChEBI" id="CHEBI:78520"/>
        <dbReference type="ChEBI" id="CHEBI:78521"/>
        <dbReference type="ChEBI" id="CHEBI:456216"/>
        <dbReference type="EC" id="6.3.5.7"/>
    </reaction>
</comment>
<dbReference type="Gene3D" id="3.90.1300.10">
    <property type="entry name" value="Amidase signature (AS) domain"/>
    <property type="match status" value="1"/>
</dbReference>
<keyword evidence="4 7" id="KW-0067">ATP-binding</keyword>
<dbReference type="PROSITE" id="PS00571">
    <property type="entry name" value="AMIDASES"/>
    <property type="match status" value="1"/>
</dbReference>
<dbReference type="PANTHER" id="PTHR11895:SF7">
    <property type="entry name" value="GLUTAMYL-TRNA(GLN) AMIDOTRANSFERASE SUBUNIT A, MITOCHONDRIAL"/>
    <property type="match status" value="1"/>
</dbReference>
<dbReference type="Pfam" id="PF14234">
    <property type="entry name" value="DUF4336"/>
    <property type="match status" value="1"/>
</dbReference>
<dbReference type="GO" id="GO:0070681">
    <property type="term" value="P:glutaminyl-tRNAGln biosynthesis via transamidation"/>
    <property type="evidence" value="ECO:0007669"/>
    <property type="project" value="UniProtKB-UniRule"/>
</dbReference>
<dbReference type="AlphaFoldDB" id="A0AAJ0F7Z4"/>
<dbReference type="InterPro" id="IPR036866">
    <property type="entry name" value="RibonucZ/Hydroxyglut_hydro"/>
</dbReference>
<evidence type="ECO:0000256" key="5">
    <source>
        <dbReference type="ARBA" id="ARBA00022917"/>
    </source>
</evidence>
<dbReference type="GO" id="GO:0005739">
    <property type="term" value="C:mitochondrion"/>
    <property type="evidence" value="ECO:0007669"/>
    <property type="project" value="UniProtKB-SubCell"/>
</dbReference>
<proteinExistence type="inferred from homology"/>
<comment type="function">
    <text evidence="7">Allows the formation of correctly charged Gln-tRNA(Gln) through the transamidation of misacylated Glu-tRNA(Gln) in the mitochondria. The reaction takes place in the presence of glutamine and ATP through an activated gamma-phospho-Glu-tRNA(Gln).</text>
</comment>
<dbReference type="GO" id="GO:0030956">
    <property type="term" value="C:glutamyl-tRNA(Gln) amidotransferase complex"/>
    <property type="evidence" value="ECO:0007669"/>
    <property type="project" value="UniProtKB-UniRule"/>
</dbReference>
<evidence type="ECO:0000256" key="2">
    <source>
        <dbReference type="ARBA" id="ARBA00022598"/>
    </source>
</evidence>
<evidence type="ECO:0000256" key="1">
    <source>
        <dbReference type="ARBA" id="ARBA00008069"/>
    </source>
</evidence>
<gene>
    <name evidence="10" type="ORF">QBC47DRAFT_399416</name>
</gene>
<dbReference type="InterPro" id="IPR023631">
    <property type="entry name" value="Amidase_dom"/>
</dbReference>
<comment type="subunit">
    <text evidence="7">Subunit of the heterotrimeric GatCAB amidotransferase (AdT) complex, composed of A, B and C subunits.</text>
</comment>
<evidence type="ECO:0000313" key="11">
    <source>
        <dbReference type="Proteomes" id="UP001239445"/>
    </source>
</evidence>
<dbReference type="SUPFAM" id="SSF75304">
    <property type="entry name" value="Amidase signature (AS) enzymes"/>
    <property type="match status" value="1"/>
</dbReference>
<feature type="active site" description="Charge relay system" evidence="7">
    <location>
        <position position="394"/>
    </location>
</feature>
<dbReference type="GO" id="GO:0050567">
    <property type="term" value="F:glutaminyl-tRNA synthase (glutamine-hydrolyzing) activity"/>
    <property type="evidence" value="ECO:0007669"/>
    <property type="project" value="UniProtKB-UniRule"/>
</dbReference>
<dbReference type="EC" id="6.3.5.7" evidence="7"/>
<evidence type="ECO:0000256" key="8">
    <source>
        <dbReference type="SAM" id="MobiDB-lite"/>
    </source>
</evidence>
<keyword evidence="3 7" id="KW-0547">Nucleotide-binding</keyword>
<dbReference type="SUPFAM" id="SSF56281">
    <property type="entry name" value="Metallo-hydrolase/oxidoreductase"/>
    <property type="match status" value="1"/>
</dbReference>
<dbReference type="EMBL" id="MU839829">
    <property type="protein sequence ID" value="KAK1758516.1"/>
    <property type="molecule type" value="Genomic_DNA"/>
</dbReference>
<reference evidence="10" key="1">
    <citation type="submission" date="2023-06" db="EMBL/GenBank/DDBJ databases">
        <title>Genome-scale phylogeny and comparative genomics of the fungal order Sordariales.</title>
        <authorList>
            <consortium name="Lawrence Berkeley National Laboratory"/>
            <person name="Hensen N."/>
            <person name="Bonometti L."/>
            <person name="Westerberg I."/>
            <person name="Brannstrom I.O."/>
            <person name="Guillou S."/>
            <person name="Cros-Aarteil S."/>
            <person name="Calhoun S."/>
            <person name="Haridas S."/>
            <person name="Kuo A."/>
            <person name="Mondo S."/>
            <person name="Pangilinan J."/>
            <person name="Riley R."/>
            <person name="Labutti K."/>
            <person name="Andreopoulos B."/>
            <person name="Lipzen A."/>
            <person name="Chen C."/>
            <person name="Yanf M."/>
            <person name="Daum C."/>
            <person name="Ng V."/>
            <person name="Clum A."/>
            <person name="Steindorff A."/>
            <person name="Ohm R."/>
            <person name="Martin F."/>
            <person name="Silar P."/>
            <person name="Natvig D."/>
            <person name="Lalanne C."/>
            <person name="Gautier V."/>
            <person name="Ament-Velasquez S.L."/>
            <person name="Kruys A."/>
            <person name="Hutchinson M.I."/>
            <person name="Powell A.J."/>
            <person name="Barry K."/>
            <person name="Miller A.N."/>
            <person name="Grigoriev I.V."/>
            <person name="Debuchy R."/>
            <person name="Gladieux P."/>
            <person name="Thoren M.H."/>
            <person name="Johannesson H."/>
        </authorList>
    </citation>
    <scope>NUCLEOTIDE SEQUENCE</scope>
    <source>
        <strain evidence="10">PSN4</strain>
    </source>
</reference>
<dbReference type="GO" id="GO:0032543">
    <property type="term" value="P:mitochondrial translation"/>
    <property type="evidence" value="ECO:0007669"/>
    <property type="project" value="UniProtKB-UniRule"/>
</dbReference>
<evidence type="ECO:0000256" key="3">
    <source>
        <dbReference type="ARBA" id="ARBA00022741"/>
    </source>
</evidence>
<dbReference type="Proteomes" id="UP001239445">
    <property type="component" value="Unassembled WGS sequence"/>
</dbReference>
<dbReference type="InterPro" id="IPR004412">
    <property type="entry name" value="GatA"/>
</dbReference>
<comment type="similarity">
    <text evidence="1 7">Belongs to the amidase family. GatA subfamily.</text>
</comment>
<evidence type="ECO:0000259" key="9">
    <source>
        <dbReference type="Pfam" id="PF01425"/>
    </source>
</evidence>
<feature type="active site" description="Acyl-ester intermediate" evidence="7">
    <location>
        <position position="418"/>
    </location>
</feature>
<feature type="region of interest" description="Disordered" evidence="8">
    <location>
        <begin position="286"/>
        <end position="307"/>
    </location>
</feature>
<keyword evidence="11" id="KW-1185">Reference proteome</keyword>
<dbReference type="HAMAP" id="MF_00120">
    <property type="entry name" value="GatA"/>
    <property type="match status" value="1"/>
</dbReference>
<protein>
    <recommendedName>
        <fullName evidence="7">Glutamyl-tRNA(Gln) amidotransferase subunit A, mitochondrial</fullName>
        <shortName evidence="7">Glu-AdT subunit A</shortName>
        <ecNumber evidence="7">6.3.5.7</ecNumber>
    </recommendedName>
</protein>
<feature type="active site" description="Charge relay system" evidence="7">
    <location>
        <position position="314"/>
    </location>
</feature>
<dbReference type="InterPro" id="IPR000120">
    <property type="entry name" value="Amidase"/>
</dbReference>
<evidence type="ECO:0000256" key="6">
    <source>
        <dbReference type="ARBA" id="ARBA00047407"/>
    </source>
</evidence>
<comment type="subcellular location">
    <subcellularLocation>
        <location evidence="7">Mitochondrion</location>
    </subcellularLocation>
</comment>
<comment type="caution">
    <text evidence="10">The sequence shown here is derived from an EMBL/GenBank/DDBJ whole genome shotgun (WGS) entry which is preliminary data.</text>
</comment>
<name>A0AAJ0F7Z4_9PEZI</name>
<organism evidence="10 11">
    <name type="scientific">Echria macrotheca</name>
    <dbReference type="NCBI Taxonomy" id="438768"/>
    <lineage>
        <taxon>Eukaryota</taxon>
        <taxon>Fungi</taxon>
        <taxon>Dikarya</taxon>
        <taxon>Ascomycota</taxon>
        <taxon>Pezizomycotina</taxon>
        <taxon>Sordariomycetes</taxon>
        <taxon>Sordariomycetidae</taxon>
        <taxon>Sordariales</taxon>
        <taxon>Schizotheciaceae</taxon>
        <taxon>Echria</taxon>
    </lineage>
</organism>
<evidence type="ECO:0000256" key="4">
    <source>
        <dbReference type="ARBA" id="ARBA00022840"/>
    </source>
</evidence>
<accession>A0AAJ0F7Z4</accession>
<dbReference type="InterPro" id="IPR036928">
    <property type="entry name" value="AS_sf"/>
</dbReference>
<evidence type="ECO:0000256" key="7">
    <source>
        <dbReference type="HAMAP-Rule" id="MF_03150"/>
    </source>
</evidence>
<evidence type="ECO:0000313" key="10">
    <source>
        <dbReference type="EMBL" id="KAK1758516.1"/>
    </source>
</evidence>